<dbReference type="InParanoid" id="A0A423WKI1"/>
<feature type="compositionally biased region" description="Acidic residues" evidence="1">
    <location>
        <begin position="328"/>
        <end position="339"/>
    </location>
</feature>
<name>A0A423WKI1_9PEZI</name>
<evidence type="ECO:0000313" key="2">
    <source>
        <dbReference type="EMBL" id="ROW03838.1"/>
    </source>
</evidence>
<proteinExistence type="predicted"/>
<feature type="region of interest" description="Disordered" evidence="1">
    <location>
        <begin position="314"/>
        <end position="351"/>
    </location>
</feature>
<feature type="region of interest" description="Disordered" evidence="1">
    <location>
        <begin position="190"/>
        <end position="217"/>
    </location>
</feature>
<feature type="compositionally biased region" description="Low complexity" evidence="1">
    <location>
        <begin position="90"/>
        <end position="104"/>
    </location>
</feature>
<protein>
    <submittedName>
        <fullName evidence="2">Uncharacterized protein</fullName>
    </submittedName>
</protein>
<dbReference type="Proteomes" id="UP000285146">
    <property type="component" value="Unassembled WGS sequence"/>
</dbReference>
<reference evidence="2 3" key="1">
    <citation type="submission" date="2015-09" db="EMBL/GenBank/DDBJ databases">
        <title>Host preference determinants of Valsa canker pathogens revealed by comparative genomics.</title>
        <authorList>
            <person name="Yin Z."/>
            <person name="Huang L."/>
        </authorList>
    </citation>
    <scope>NUCLEOTIDE SEQUENCE [LARGE SCALE GENOMIC DNA]</scope>
    <source>
        <strain evidence="2 3">SXYLt</strain>
    </source>
</reference>
<dbReference type="AlphaFoldDB" id="A0A423WKI1"/>
<comment type="caution">
    <text evidence="2">The sequence shown here is derived from an EMBL/GenBank/DDBJ whole genome shotgun (WGS) entry which is preliminary data.</text>
</comment>
<organism evidence="2 3">
    <name type="scientific">Cytospora leucostoma</name>
    <dbReference type="NCBI Taxonomy" id="1230097"/>
    <lineage>
        <taxon>Eukaryota</taxon>
        <taxon>Fungi</taxon>
        <taxon>Dikarya</taxon>
        <taxon>Ascomycota</taxon>
        <taxon>Pezizomycotina</taxon>
        <taxon>Sordariomycetes</taxon>
        <taxon>Sordariomycetidae</taxon>
        <taxon>Diaporthales</taxon>
        <taxon>Cytosporaceae</taxon>
        <taxon>Cytospora</taxon>
    </lineage>
</organism>
<feature type="region of interest" description="Disordered" evidence="1">
    <location>
        <begin position="64"/>
        <end position="110"/>
    </location>
</feature>
<dbReference type="EMBL" id="LKEB01000048">
    <property type="protein sequence ID" value="ROW03838.1"/>
    <property type="molecule type" value="Genomic_DNA"/>
</dbReference>
<feature type="compositionally biased region" description="Basic and acidic residues" evidence="1">
    <location>
        <begin position="340"/>
        <end position="351"/>
    </location>
</feature>
<dbReference type="OrthoDB" id="5238794at2759"/>
<sequence length="351" mass="38620">MEPFRSSIPVELLYPEVGGTERFHTNAAASTVQHTVFHKLNECLDNAGAMEPFRSMFEPELLQEDPDDHEENGSAITDGRSRTESDGRVSPTSSTHSTDHSSWSNNLSHSRKSSWATSIDSFQEHEKAPQLPVDGTHVLATSNEVDMGSTFLSEYQHYHDLISKESTAFHGTTSKADSDHIEVLHEVMEEPQYTARPDEADTDDSGSEYSAQDETATDEHDVANHFTEEMPHIIEESFAADDSSLYEDDSAILPPASPEEAAAWAHSNCPTDPNGTKLKILTDHNGLEYVLYRDCFHCLPKALAPEFTVGAVCDDGDSNGDEHHEDSSEQEPEENIGEDGDGKGSAEEDHG</sequence>
<gene>
    <name evidence="2" type="ORF">VPNG_07266</name>
</gene>
<keyword evidence="3" id="KW-1185">Reference proteome</keyword>
<accession>A0A423WKI1</accession>
<evidence type="ECO:0000256" key="1">
    <source>
        <dbReference type="SAM" id="MobiDB-lite"/>
    </source>
</evidence>
<evidence type="ECO:0000313" key="3">
    <source>
        <dbReference type="Proteomes" id="UP000285146"/>
    </source>
</evidence>